<name>A0A4C1TEG4_EUMVA</name>
<protein>
    <submittedName>
        <fullName evidence="2">Uncharacterized protein</fullName>
    </submittedName>
</protein>
<gene>
    <name evidence="2" type="ORF">EVAR_74576_1</name>
</gene>
<sequence>MFILQRIILSDEFEFLLKNEESRSGAEVDIYGDVKKKKHISPHSLRYSFGSIACLFTHVKGSNFIDETRNEDFKREQQSLRREVKNVPNRTDKHTLSPVRVGFARKGTVPATPKSKRPVLVRFIIRYPRIHEPHFYDPIIHSSGPAVRVPPPAAAAAFEPFRVQIGARRFGRSPALCRSDGLALTRLNRSTRQLGRSDHRTPRTNCARAP</sequence>
<keyword evidence="3" id="KW-1185">Reference proteome</keyword>
<dbReference type="EMBL" id="BGZK01000048">
    <property type="protein sequence ID" value="GBP11960.1"/>
    <property type="molecule type" value="Genomic_DNA"/>
</dbReference>
<proteinExistence type="predicted"/>
<dbReference type="Proteomes" id="UP000299102">
    <property type="component" value="Unassembled WGS sequence"/>
</dbReference>
<feature type="region of interest" description="Disordered" evidence="1">
    <location>
        <begin position="188"/>
        <end position="210"/>
    </location>
</feature>
<organism evidence="2 3">
    <name type="scientific">Eumeta variegata</name>
    <name type="common">Bagworm moth</name>
    <name type="synonym">Eumeta japonica</name>
    <dbReference type="NCBI Taxonomy" id="151549"/>
    <lineage>
        <taxon>Eukaryota</taxon>
        <taxon>Metazoa</taxon>
        <taxon>Ecdysozoa</taxon>
        <taxon>Arthropoda</taxon>
        <taxon>Hexapoda</taxon>
        <taxon>Insecta</taxon>
        <taxon>Pterygota</taxon>
        <taxon>Neoptera</taxon>
        <taxon>Endopterygota</taxon>
        <taxon>Lepidoptera</taxon>
        <taxon>Glossata</taxon>
        <taxon>Ditrysia</taxon>
        <taxon>Tineoidea</taxon>
        <taxon>Psychidae</taxon>
        <taxon>Oiketicinae</taxon>
        <taxon>Eumeta</taxon>
    </lineage>
</organism>
<evidence type="ECO:0000313" key="3">
    <source>
        <dbReference type="Proteomes" id="UP000299102"/>
    </source>
</evidence>
<comment type="caution">
    <text evidence="2">The sequence shown here is derived from an EMBL/GenBank/DDBJ whole genome shotgun (WGS) entry which is preliminary data.</text>
</comment>
<accession>A0A4C1TEG4</accession>
<reference evidence="2 3" key="1">
    <citation type="journal article" date="2019" name="Commun. Biol.">
        <title>The bagworm genome reveals a unique fibroin gene that provides high tensile strength.</title>
        <authorList>
            <person name="Kono N."/>
            <person name="Nakamura H."/>
            <person name="Ohtoshi R."/>
            <person name="Tomita M."/>
            <person name="Numata K."/>
            <person name="Arakawa K."/>
        </authorList>
    </citation>
    <scope>NUCLEOTIDE SEQUENCE [LARGE SCALE GENOMIC DNA]</scope>
</reference>
<evidence type="ECO:0000256" key="1">
    <source>
        <dbReference type="SAM" id="MobiDB-lite"/>
    </source>
</evidence>
<dbReference type="AlphaFoldDB" id="A0A4C1TEG4"/>
<evidence type="ECO:0000313" key="2">
    <source>
        <dbReference type="EMBL" id="GBP11960.1"/>
    </source>
</evidence>